<dbReference type="Pfam" id="PF04818">
    <property type="entry name" value="CID"/>
    <property type="match status" value="1"/>
</dbReference>
<evidence type="ECO:0000313" key="6">
    <source>
        <dbReference type="Proteomes" id="UP000734854"/>
    </source>
</evidence>
<dbReference type="GO" id="GO:0031124">
    <property type="term" value="P:mRNA 3'-end processing"/>
    <property type="evidence" value="ECO:0007669"/>
    <property type="project" value="TreeGrafter"/>
</dbReference>
<dbReference type="GO" id="GO:0005634">
    <property type="term" value="C:nucleus"/>
    <property type="evidence" value="ECO:0007669"/>
    <property type="project" value="UniProtKB-ARBA"/>
</dbReference>
<evidence type="ECO:0000259" key="4">
    <source>
        <dbReference type="PROSITE" id="PS51391"/>
    </source>
</evidence>
<feature type="compositionally biased region" description="Polar residues" evidence="3">
    <location>
        <begin position="321"/>
        <end position="331"/>
    </location>
</feature>
<organism evidence="5 6">
    <name type="scientific">Zingiber officinale</name>
    <name type="common">Ginger</name>
    <name type="synonym">Amomum zingiber</name>
    <dbReference type="NCBI Taxonomy" id="94328"/>
    <lineage>
        <taxon>Eukaryota</taxon>
        <taxon>Viridiplantae</taxon>
        <taxon>Streptophyta</taxon>
        <taxon>Embryophyta</taxon>
        <taxon>Tracheophyta</taxon>
        <taxon>Spermatophyta</taxon>
        <taxon>Magnoliopsida</taxon>
        <taxon>Liliopsida</taxon>
        <taxon>Zingiberales</taxon>
        <taxon>Zingiberaceae</taxon>
        <taxon>Zingiber</taxon>
    </lineage>
</organism>
<accession>A0A8J5HVX9</accession>
<dbReference type="PANTHER" id="PTHR12460:SF0">
    <property type="entry name" value="CID DOMAIN-CONTAINING PROTEIN-RELATED"/>
    <property type="match status" value="1"/>
</dbReference>
<dbReference type="Gene3D" id="1.25.40.90">
    <property type="match status" value="1"/>
</dbReference>
<evidence type="ECO:0000256" key="3">
    <source>
        <dbReference type="SAM" id="MobiDB-lite"/>
    </source>
</evidence>
<evidence type="ECO:0000256" key="1">
    <source>
        <dbReference type="ARBA" id="ARBA00022664"/>
    </source>
</evidence>
<reference evidence="5 6" key="1">
    <citation type="submission" date="2020-08" db="EMBL/GenBank/DDBJ databases">
        <title>Plant Genome Project.</title>
        <authorList>
            <person name="Zhang R.-G."/>
        </authorList>
    </citation>
    <scope>NUCLEOTIDE SEQUENCE [LARGE SCALE GENOMIC DNA]</scope>
    <source>
        <tissue evidence="5">Rhizome</tissue>
    </source>
</reference>
<feature type="domain" description="CID" evidence="4">
    <location>
        <begin position="6"/>
        <end position="157"/>
    </location>
</feature>
<dbReference type="AlphaFoldDB" id="A0A8J5HVX9"/>
<dbReference type="SUPFAM" id="SSF48464">
    <property type="entry name" value="ENTH/VHS domain"/>
    <property type="match status" value="1"/>
</dbReference>
<feature type="compositionally biased region" description="Pro residues" evidence="3">
    <location>
        <begin position="505"/>
        <end position="517"/>
    </location>
</feature>
<evidence type="ECO:0000256" key="2">
    <source>
        <dbReference type="SAM" id="Coils"/>
    </source>
</evidence>
<name>A0A8J5HVX9_ZINOF</name>
<keyword evidence="6" id="KW-1185">Reference proteome</keyword>
<dbReference type="CDD" id="cd16981">
    <property type="entry name" value="CID_RPRD_like"/>
    <property type="match status" value="1"/>
</dbReference>
<protein>
    <recommendedName>
        <fullName evidence="4">CID domain-containing protein</fullName>
    </recommendedName>
</protein>
<feature type="coiled-coil region" evidence="2">
    <location>
        <begin position="215"/>
        <end position="267"/>
    </location>
</feature>
<feature type="region of interest" description="Disordered" evidence="3">
    <location>
        <begin position="494"/>
        <end position="548"/>
    </location>
</feature>
<dbReference type="InterPro" id="IPR008942">
    <property type="entry name" value="ENTH_VHS"/>
</dbReference>
<dbReference type="EMBL" id="JACMSC010000001">
    <property type="protein sequence ID" value="KAG6537116.1"/>
    <property type="molecule type" value="Genomic_DNA"/>
</dbReference>
<feature type="region of interest" description="Disordered" evidence="3">
    <location>
        <begin position="321"/>
        <end position="347"/>
    </location>
</feature>
<comment type="caution">
    <text evidence="5">The sequence shown here is derived from an EMBL/GenBank/DDBJ whole genome shotgun (WGS) entry which is preliminary data.</text>
</comment>
<sequence length="548" mass="60130">MDSTLDYEEFEHSYLDYIQYLSTITTQQQPQWDTYPSSDEWTNPFASEALSNWCVINRKKAKNIVETWDIAFNNSPREKRVPFLYLANDILQNSRRQGSEFVNEFWKVLPGCLKNVYENGEDHGKKAVNRLVEIWDERKVFGSRGRGLKDEILGTVPAPVSNNGKSNSNPIKLIRKDADSVRVKLALGEMPEKIVTAYQSVFDEYSNEDTALSKCNDAAQVLERVEKNIDIVTKQGDQQGPTFITDLQNQEAVLKQCIEQLETAKSTRATLVYQLTEALKEQEFKLDLINDKLQIAHSLSEHAGSMRRQRLLLAAGESGFDPTSSLPMSNPQLPPPHSVTSFAGSVSSAEDDHKKAAAAVAAKLAASSSSAQVLSSILSSLAAEEAASMGNSLNSQVLSDGQAAFPLEKKPRLEKLISTPDMGIHSYFSQAQPQQHQSIPFASQSIQAPPTFTPPLPPLPPLPPPSLQQCAQTNGVTNMGPFPFPGSSVLPPPLSHASLGFTRPIIPPVPPPPPPPQQHQQSTSMGFYQSPGVGFYGQPQTAPTAQPQ</sequence>
<keyword evidence="1" id="KW-0507">mRNA processing</keyword>
<dbReference type="Proteomes" id="UP000734854">
    <property type="component" value="Unassembled WGS sequence"/>
</dbReference>
<gene>
    <name evidence="5" type="ORF">ZIOFF_002198</name>
</gene>
<dbReference type="GO" id="GO:0000993">
    <property type="term" value="F:RNA polymerase II complex binding"/>
    <property type="evidence" value="ECO:0007669"/>
    <property type="project" value="TreeGrafter"/>
</dbReference>
<evidence type="ECO:0000313" key="5">
    <source>
        <dbReference type="EMBL" id="KAG6537116.1"/>
    </source>
</evidence>
<dbReference type="PROSITE" id="PS51391">
    <property type="entry name" value="CID"/>
    <property type="match status" value="1"/>
</dbReference>
<proteinExistence type="predicted"/>
<feature type="compositionally biased region" description="Polar residues" evidence="3">
    <location>
        <begin position="518"/>
        <end position="527"/>
    </location>
</feature>
<feature type="compositionally biased region" description="Low complexity" evidence="3">
    <location>
        <begin position="538"/>
        <end position="548"/>
    </location>
</feature>
<dbReference type="PANTHER" id="PTHR12460">
    <property type="entry name" value="CYCLIN-DEPENDENT KINASE INHIBITOR-RELATED PROTEIN"/>
    <property type="match status" value="1"/>
</dbReference>
<dbReference type="SMART" id="SM00582">
    <property type="entry name" value="RPR"/>
    <property type="match status" value="1"/>
</dbReference>
<keyword evidence="2" id="KW-0175">Coiled coil</keyword>
<dbReference type="InterPro" id="IPR006569">
    <property type="entry name" value="CID_dom"/>
</dbReference>